<gene>
    <name evidence="2" type="ORF">PUN28_007104</name>
</gene>
<evidence type="ECO:0000313" key="2">
    <source>
        <dbReference type="EMBL" id="KAL0122101.1"/>
    </source>
</evidence>
<evidence type="ECO:0000313" key="3">
    <source>
        <dbReference type="Proteomes" id="UP001430953"/>
    </source>
</evidence>
<dbReference type="EMBL" id="JADYXP020000006">
    <property type="protein sequence ID" value="KAL0122101.1"/>
    <property type="molecule type" value="Genomic_DNA"/>
</dbReference>
<sequence length="152" mass="18189">MSEEKKEEGTKGRRFSPMACPRILRRRESDQPLFPEGKWLSAKRESRMKEKESEREREAEEEEKSEMYVYEREKAVYWAIFPGDAVTSSENADLRTLRRLKFDPERDLLLETREGKTNEPELVLRDFAKSYGFFWRYNLFICFAIGTTRQNV</sequence>
<accession>A0AAW2G7S1</accession>
<protein>
    <submittedName>
        <fullName evidence="2">Uncharacterized protein</fullName>
    </submittedName>
</protein>
<dbReference type="AlphaFoldDB" id="A0AAW2G7S1"/>
<reference evidence="2 3" key="1">
    <citation type="submission" date="2023-03" db="EMBL/GenBank/DDBJ databases">
        <title>High recombination rates correlate with genetic variation in Cardiocondyla obscurior ants.</title>
        <authorList>
            <person name="Errbii M."/>
        </authorList>
    </citation>
    <scope>NUCLEOTIDE SEQUENCE [LARGE SCALE GENOMIC DNA]</scope>
    <source>
        <strain evidence="2">Alpha-2009</strain>
        <tissue evidence="2">Whole body</tissue>
    </source>
</reference>
<feature type="compositionally biased region" description="Basic and acidic residues" evidence="1">
    <location>
        <begin position="1"/>
        <end position="11"/>
    </location>
</feature>
<name>A0AAW2G7S1_9HYME</name>
<evidence type="ECO:0000256" key="1">
    <source>
        <dbReference type="SAM" id="MobiDB-lite"/>
    </source>
</evidence>
<feature type="compositionally biased region" description="Basic and acidic residues" evidence="1">
    <location>
        <begin position="42"/>
        <end position="58"/>
    </location>
</feature>
<proteinExistence type="predicted"/>
<organism evidence="2 3">
    <name type="scientific">Cardiocondyla obscurior</name>
    <dbReference type="NCBI Taxonomy" id="286306"/>
    <lineage>
        <taxon>Eukaryota</taxon>
        <taxon>Metazoa</taxon>
        <taxon>Ecdysozoa</taxon>
        <taxon>Arthropoda</taxon>
        <taxon>Hexapoda</taxon>
        <taxon>Insecta</taxon>
        <taxon>Pterygota</taxon>
        <taxon>Neoptera</taxon>
        <taxon>Endopterygota</taxon>
        <taxon>Hymenoptera</taxon>
        <taxon>Apocrita</taxon>
        <taxon>Aculeata</taxon>
        <taxon>Formicoidea</taxon>
        <taxon>Formicidae</taxon>
        <taxon>Myrmicinae</taxon>
        <taxon>Cardiocondyla</taxon>
    </lineage>
</organism>
<feature type="region of interest" description="Disordered" evidence="1">
    <location>
        <begin position="1"/>
        <end position="65"/>
    </location>
</feature>
<keyword evidence="3" id="KW-1185">Reference proteome</keyword>
<dbReference type="Proteomes" id="UP001430953">
    <property type="component" value="Unassembled WGS sequence"/>
</dbReference>
<comment type="caution">
    <text evidence="2">The sequence shown here is derived from an EMBL/GenBank/DDBJ whole genome shotgun (WGS) entry which is preliminary data.</text>
</comment>